<protein>
    <recommendedName>
        <fullName evidence="1">NADPH-dependent FMN reductase-like domain-containing protein</fullName>
    </recommendedName>
</protein>
<evidence type="ECO:0000313" key="2">
    <source>
        <dbReference type="EMBL" id="KAL3887939.1"/>
    </source>
</evidence>
<dbReference type="InterPro" id="IPR005025">
    <property type="entry name" value="FMN_Rdtase-like_dom"/>
</dbReference>
<dbReference type="PANTHER" id="PTHR30543">
    <property type="entry name" value="CHROMATE REDUCTASE"/>
    <property type="match status" value="1"/>
</dbReference>
<dbReference type="InterPro" id="IPR050712">
    <property type="entry name" value="NAD(P)H-dep_reductase"/>
</dbReference>
<dbReference type="SUPFAM" id="SSF52218">
    <property type="entry name" value="Flavoproteins"/>
    <property type="match status" value="1"/>
</dbReference>
<dbReference type="Gene3D" id="3.40.50.360">
    <property type="match status" value="1"/>
</dbReference>
<reference evidence="2 3" key="1">
    <citation type="submission" date="2024-11" db="EMBL/GenBank/DDBJ databases">
        <title>Chromosome-level genome assembly of the freshwater bivalve Anodonta woodiana.</title>
        <authorList>
            <person name="Chen X."/>
        </authorList>
    </citation>
    <scope>NUCLEOTIDE SEQUENCE [LARGE SCALE GENOMIC DNA]</scope>
    <source>
        <strain evidence="2">MN2024</strain>
        <tissue evidence="2">Gills</tissue>
    </source>
</reference>
<accession>A0ABD3XP07</accession>
<keyword evidence="3" id="KW-1185">Reference proteome</keyword>
<dbReference type="Pfam" id="PF03358">
    <property type="entry name" value="FMN_red"/>
    <property type="match status" value="1"/>
</dbReference>
<gene>
    <name evidence="2" type="ORF">ACJMK2_000324</name>
</gene>
<dbReference type="EMBL" id="JBJQND010000001">
    <property type="protein sequence ID" value="KAL3887939.1"/>
    <property type="molecule type" value="Genomic_DNA"/>
</dbReference>
<dbReference type="FunFam" id="3.40.50.360:FF:000078">
    <property type="entry name" value="Chromate reductase"/>
    <property type="match status" value="1"/>
</dbReference>
<proteinExistence type="predicted"/>
<name>A0ABD3XP07_SINWO</name>
<organism evidence="2 3">
    <name type="scientific">Sinanodonta woodiana</name>
    <name type="common">Chinese pond mussel</name>
    <name type="synonym">Anodonta woodiana</name>
    <dbReference type="NCBI Taxonomy" id="1069815"/>
    <lineage>
        <taxon>Eukaryota</taxon>
        <taxon>Metazoa</taxon>
        <taxon>Spiralia</taxon>
        <taxon>Lophotrochozoa</taxon>
        <taxon>Mollusca</taxon>
        <taxon>Bivalvia</taxon>
        <taxon>Autobranchia</taxon>
        <taxon>Heteroconchia</taxon>
        <taxon>Palaeoheterodonta</taxon>
        <taxon>Unionida</taxon>
        <taxon>Unionoidea</taxon>
        <taxon>Unionidae</taxon>
        <taxon>Unioninae</taxon>
        <taxon>Sinanodonta</taxon>
    </lineage>
</organism>
<feature type="domain" description="NADPH-dependent FMN reductase-like" evidence="1">
    <location>
        <begin position="19"/>
        <end position="167"/>
    </location>
</feature>
<comment type="caution">
    <text evidence="2">The sequence shown here is derived from an EMBL/GenBank/DDBJ whole genome shotgun (WGS) entry which is preliminary data.</text>
</comment>
<evidence type="ECO:0000259" key="1">
    <source>
        <dbReference type="Pfam" id="PF03358"/>
    </source>
</evidence>
<dbReference type="InterPro" id="IPR029039">
    <property type="entry name" value="Flavoprotein-like_sf"/>
</dbReference>
<evidence type="ECO:0000313" key="3">
    <source>
        <dbReference type="Proteomes" id="UP001634394"/>
    </source>
</evidence>
<dbReference type="AlphaFoldDB" id="A0ABD3XP07"/>
<dbReference type="PANTHER" id="PTHR30543:SF21">
    <property type="entry name" value="NAD(P)H-DEPENDENT FMN REDUCTASE LOT6"/>
    <property type="match status" value="1"/>
</dbReference>
<dbReference type="Proteomes" id="UP001634394">
    <property type="component" value="Unassembled WGS sequence"/>
</dbReference>
<sequence>MYRAYVRQLAMSTKEAKLKVVVFLGSSREGRLGDRVAKFVTKYLESTNHEVHLIDPVQLKLPLLEKPLFFYPDQTKAPKVLQETDKLIQDADAFVVVSCEYNHSIPPALANTLDHFAPPHFAWRPSGIVTYSPGQFGGMRCAMQLRCMLGELGCLSVSNIFGIPKVHEALDEQGKPLNDFMKTGISTLVTQLDWHATAMKRQREAVGIPTPPKPV</sequence>